<evidence type="ECO:0000313" key="2">
    <source>
        <dbReference type="Proteomes" id="UP000190102"/>
    </source>
</evidence>
<dbReference type="Pfam" id="PF05159">
    <property type="entry name" value="Capsule_synth"/>
    <property type="match status" value="2"/>
</dbReference>
<organism evidence="1 2">
    <name type="scientific">Trichlorobacter thiogenes</name>
    <dbReference type="NCBI Taxonomy" id="115783"/>
    <lineage>
        <taxon>Bacteria</taxon>
        <taxon>Pseudomonadati</taxon>
        <taxon>Thermodesulfobacteriota</taxon>
        <taxon>Desulfuromonadia</taxon>
        <taxon>Geobacterales</taxon>
        <taxon>Geobacteraceae</taxon>
        <taxon>Trichlorobacter</taxon>
    </lineage>
</organism>
<gene>
    <name evidence="1" type="ORF">SAMN02745119_02396</name>
</gene>
<protein>
    <submittedName>
        <fullName evidence="1">Capsular polysaccharide export protein</fullName>
    </submittedName>
</protein>
<dbReference type="GO" id="GO:0000271">
    <property type="term" value="P:polysaccharide biosynthetic process"/>
    <property type="evidence" value="ECO:0007669"/>
    <property type="project" value="InterPro"/>
</dbReference>
<reference evidence="2" key="1">
    <citation type="submission" date="2017-02" db="EMBL/GenBank/DDBJ databases">
        <authorList>
            <person name="Varghese N."/>
            <person name="Submissions S."/>
        </authorList>
    </citation>
    <scope>NUCLEOTIDE SEQUENCE [LARGE SCALE GENOMIC DNA]</scope>
    <source>
        <strain evidence="2">ATCC BAA-34</strain>
    </source>
</reference>
<dbReference type="AlphaFoldDB" id="A0A1T4QGP2"/>
<proteinExistence type="predicted"/>
<name>A0A1T4QGP2_9BACT</name>
<dbReference type="RefSeq" id="WP_078790660.1">
    <property type="nucleotide sequence ID" value="NZ_FUWR01000013.1"/>
</dbReference>
<keyword evidence="2" id="KW-1185">Reference proteome</keyword>
<dbReference type="CDD" id="cd16439">
    <property type="entry name" value="beta_Kdo_transferase_KpsC_2"/>
    <property type="match status" value="1"/>
</dbReference>
<dbReference type="GO" id="GO:0015774">
    <property type="term" value="P:polysaccharide transport"/>
    <property type="evidence" value="ECO:0007669"/>
    <property type="project" value="InterPro"/>
</dbReference>
<dbReference type="OrthoDB" id="543755at2"/>
<dbReference type="EMBL" id="FUWR01000013">
    <property type="protein sequence ID" value="SKA02862.1"/>
    <property type="molecule type" value="Genomic_DNA"/>
</dbReference>
<dbReference type="STRING" id="115783.SAMN02745119_02396"/>
<evidence type="ECO:0000313" key="1">
    <source>
        <dbReference type="EMBL" id="SKA02862.1"/>
    </source>
</evidence>
<dbReference type="InterPro" id="IPR007833">
    <property type="entry name" value="Capsule_polysaccharide_synth"/>
</dbReference>
<dbReference type="Proteomes" id="UP000190102">
    <property type="component" value="Unassembled WGS sequence"/>
</dbReference>
<accession>A0A1T4QGP2</accession>
<sequence length="346" mass="38392">MSLDTPVIPPRVYALDFSHWKKASLRSCFAGSQVRFVTQIKQVPSGSILAVWGRRDLSGLADQVTVIRLEDGFIRSVGLGADLTRPVSWVIDRQGIYFDATQPSDLETLLQTTVFSDEQCQRAARLRGRLVAAGLTKYNVGAGGWQRPDNQRRIILVPGQVESDASLAFGAPGIKTNMGLLQAVRAAHPDAYLIYKPHPDVLAGLRAKGQAEDLARNWCDEQITDAPMGTLLPQMDEVHTMTSLTGFEALLRGKKVTCYGQPFYSGWGLTADVIPLERRIRRLTLDELVAGSLLLYPCYISRSSGRLITAEQALDELVAWREQSSVTETLWIRLKRIVLRFVVGVR</sequence>